<dbReference type="Gene3D" id="3.50.50.60">
    <property type="entry name" value="FAD/NAD(P)-binding domain"/>
    <property type="match status" value="2"/>
</dbReference>
<gene>
    <name evidence="1" type="ORF">MSPICULIGERA_LOCUS19246</name>
</gene>
<evidence type="ECO:0000313" key="1">
    <source>
        <dbReference type="EMBL" id="CAJ0581077.1"/>
    </source>
</evidence>
<dbReference type="AlphaFoldDB" id="A0AA36D4S8"/>
<dbReference type="Pfam" id="PF13450">
    <property type="entry name" value="NAD_binding_8"/>
    <property type="match status" value="1"/>
</dbReference>
<feature type="non-terminal residue" evidence="1">
    <location>
        <position position="423"/>
    </location>
</feature>
<evidence type="ECO:0000313" key="2">
    <source>
        <dbReference type="Proteomes" id="UP001177023"/>
    </source>
</evidence>
<dbReference type="SUPFAM" id="SSF51971">
    <property type="entry name" value="Nucleotide-binding domain"/>
    <property type="match status" value="1"/>
</dbReference>
<organism evidence="1 2">
    <name type="scientific">Mesorhabditis spiculigera</name>
    <dbReference type="NCBI Taxonomy" id="96644"/>
    <lineage>
        <taxon>Eukaryota</taxon>
        <taxon>Metazoa</taxon>
        <taxon>Ecdysozoa</taxon>
        <taxon>Nematoda</taxon>
        <taxon>Chromadorea</taxon>
        <taxon>Rhabditida</taxon>
        <taxon>Rhabditina</taxon>
        <taxon>Rhabditomorpha</taxon>
        <taxon>Rhabditoidea</taxon>
        <taxon>Rhabditidae</taxon>
        <taxon>Mesorhabditinae</taxon>
        <taxon>Mesorhabditis</taxon>
    </lineage>
</organism>
<dbReference type="PANTHER" id="PTHR43734:SF4">
    <property type="entry name" value="AMINE OXIDASE DOMAIN-CONTAINING PROTEIN"/>
    <property type="match status" value="1"/>
</dbReference>
<sequence>MTIRIVIIGSGPTAIGAALRLRELQLEGDLDIEVTLLEKEKVVGGLASSVTDQRGFTWDLGVHVMGATKYKEFEKTTAEAVGQWNEIPRCVKANMKHIIQANDPLDNYVPYPVQDSIPYFPDHEKECCLSDLENLESTSSAPAKNFSEFSEQVFGITLRDIFIQPYNEKVWTVPLKELSCVWVEGRVPKPNWQELTKRCRLTISTLHEQEEQKPKTVFRYPATLRGVGAMWKKIAYKLPKGWIQLEKAVASIDAEEKLVLLVGLGIRRPQPEVTENWSWVYFPQPDIIFYRCTFISNFNESLTPNAAVFWSVVCEIGMDSDAEVVEEEAVEKTIQGLKTAGILYENNTIVSKWFCALPYGYPIPTINRDYELAKCQPVFEKKGIFSRGRFGSWKYESANQDHSFTMGREVVDRIFMNKPEKLN</sequence>
<protein>
    <recommendedName>
        <fullName evidence="3">Amine oxidase domain-containing protein</fullName>
    </recommendedName>
</protein>
<evidence type="ECO:0008006" key="3">
    <source>
        <dbReference type="Google" id="ProtNLM"/>
    </source>
</evidence>
<proteinExistence type="predicted"/>
<reference evidence="1" key="1">
    <citation type="submission" date="2023-06" db="EMBL/GenBank/DDBJ databases">
        <authorList>
            <person name="Delattre M."/>
        </authorList>
    </citation>
    <scope>NUCLEOTIDE SEQUENCE</scope>
    <source>
        <strain evidence="1">AF72</strain>
    </source>
</reference>
<keyword evidence="2" id="KW-1185">Reference proteome</keyword>
<name>A0AA36D4S8_9BILA</name>
<comment type="caution">
    <text evidence="1">The sequence shown here is derived from an EMBL/GenBank/DDBJ whole genome shotgun (WGS) entry which is preliminary data.</text>
</comment>
<accession>A0AA36D4S8</accession>
<dbReference type="InterPro" id="IPR036188">
    <property type="entry name" value="FAD/NAD-bd_sf"/>
</dbReference>
<dbReference type="PANTHER" id="PTHR43734">
    <property type="entry name" value="PHYTOENE DESATURASE"/>
    <property type="match status" value="1"/>
</dbReference>
<dbReference type="Proteomes" id="UP001177023">
    <property type="component" value="Unassembled WGS sequence"/>
</dbReference>
<dbReference type="EMBL" id="CATQJA010002662">
    <property type="protein sequence ID" value="CAJ0581077.1"/>
    <property type="molecule type" value="Genomic_DNA"/>
</dbReference>